<dbReference type="AlphaFoldDB" id="A0A0L6VQJ5"/>
<organism evidence="1 2">
    <name type="scientific">Puccinia sorghi</name>
    <dbReference type="NCBI Taxonomy" id="27349"/>
    <lineage>
        <taxon>Eukaryota</taxon>
        <taxon>Fungi</taxon>
        <taxon>Dikarya</taxon>
        <taxon>Basidiomycota</taxon>
        <taxon>Pucciniomycotina</taxon>
        <taxon>Pucciniomycetes</taxon>
        <taxon>Pucciniales</taxon>
        <taxon>Pucciniaceae</taxon>
        <taxon>Puccinia</taxon>
    </lineage>
</organism>
<accession>A0A0L6VQJ5</accession>
<keyword evidence="2" id="KW-1185">Reference proteome</keyword>
<gene>
    <name evidence="1" type="ORF">VP01_12028g1</name>
</gene>
<evidence type="ECO:0008006" key="3">
    <source>
        <dbReference type="Google" id="ProtNLM"/>
    </source>
</evidence>
<dbReference type="EMBL" id="LAVV01002253">
    <property type="protein sequence ID" value="KNZ62954.1"/>
    <property type="molecule type" value="Genomic_DNA"/>
</dbReference>
<sequence>MDPGDTTLSYAIRFTHELRKIPPTRFLELFRMCLAEFIWLADKLWIELAQDPVGCGQLLSVEAQVGVGLYRLAHGTTYDTIAHVFCISKETADKASGRFFNAVIKVFQFWAVWS</sequence>
<name>A0A0L6VQJ5_9BASI</name>
<protein>
    <recommendedName>
        <fullName evidence="3">DDE Tnp4 domain-containing protein</fullName>
    </recommendedName>
</protein>
<reference evidence="1 2" key="1">
    <citation type="submission" date="2015-08" db="EMBL/GenBank/DDBJ databases">
        <title>Next Generation Sequencing and Analysis of the Genome of Puccinia sorghi L Schw, the Causal Agent of Maize Common Rust.</title>
        <authorList>
            <person name="Rochi L."/>
            <person name="Burguener G."/>
            <person name="Darino M."/>
            <person name="Turjanski A."/>
            <person name="Kreff E."/>
            <person name="Dieguez M.J."/>
            <person name="Sacco F."/>
        </authorList>
    </citation>
    <scope>NUCLEOTIDE SEQUENCE [LARGE SCALE GENOMIC DNA]</scope>
    <source>
        <strain evidence="1 2">RO10H11247</strain>
    </source>
</reference>
<comment type="caution">
    <text evidence="1">The sequence shown here is derived from an EMBL/GenBank/DDBJ whole genome shotgun (WGS) entry which is preliminary data.</text>
</comment>
<proteinExistence type="predicted"/>
<dbReference type="VEuPathDB" id="FungiDB:VP01_12028g1"/>
<dbReference type="OrthoDB" id="2505821at2759"/>
<evidence type="ECO:0000313" key="2">
    <source>
        <dbReference type="Proteomes" id="UP000037035"/>
    </source>
</evidence>
<dbReference type="Proteomes" id="UP000037035">
    <property type="component" value="Unassembled WGS sequence"/>
</dbReference>
<evidence type="ECO:0000313" key="1">
    <source>
        <dbReference type="EMBL" id="KNZ62954.1"/>
    </source>
</evidence>